<dbReference type="PANTHER" id="PTHR30239:SF0">
    <property type="entry name" value="ACETOLACTATE SYNTHASE SMALL SUBUNIT 1, CHLOROPLASTIC"/>
    <property type="match status" value="1"/>
</dbReference>
<proteinExistence type="inferred from homology"/>
<dbReference type="NCBIfam" id="NF008864">
    <property type="entry name" value="PRK11895.1"/>
    <property type="match status" value="1"/>
</dbReference>
<evidence type="ECO:0000313" key="9">
    <source>
        <dbReference type="Proteomes" id="UP001597052"/>
    </source>
</evidence>
<dbReference type="Gene3D" id="3.30.70.1150">
    <property type="entry name" value="ACT-like. Chain A, domain 2"/>
    <property type="match status" value="1"/>
</dbReference>
<dbReference type="GO" id="GO:0005737">
    <property type="term" value="C:cytoplasm"/>
    <property type="evidence" value="ECO:0007669"/>
    <property type="project" value="UniProtKB-ARBA"/>
</dbReference>
<organism evidence="8 9">
    <name type="scientific">Halohasta litorea</name>
    <dbReference type="NCBI Taxonomy" id="869891"/>
    <lineage>
        <taxon>Archaea</taxon>
        <taxon>Methanobacteriati</taxon>
        <taxon>Methanobacteriota</taxon>
        <taxon>Stenosarchaea group</taxon>
        <taxon>Halobacteria</taxon>
        <taxon>Halobacteriales</taxon>
        <taxon>Haloferacaceae</taxon>
        <taxon>Halohasta</taxon>
    </lineage>
</organism>
<evidence type="ECO:0000256" key="2">
    <source>
        <dbReference type="ARBA" id="ARBA00005025"/>
    </source>
</evidence>
<comment type="pathway">
    <text evidence="2">Amino-acid biosynthesis; L-valine biosynthesis; L-valine from pyruvate: step 1/4.</text>
</comment>
<feature type="domain" description="ACT" evidence="7">
    <location>
        <begin position="44"/>
        <end position="121"/>
    </location>
</feature>
<evidence type="ECO:0000313" key="8">
    <source>
        <dbReference type="EMBL" id="MFD1641269.1"/>
    </source>
</evidence>
<dbReference type="SUPFAM" id="SSF55021">
    <property type="entry name" value="ACT-like"/>
    <property type="match status" value="2"/>
</dbReference>
<feature type="compositionally biased region" description="Acidic residues" evidence="6">
    <location>
        <begin position="217"/>
        <end position="227"/>
    </location>
</feature>
<dbReference type="InterPro" id="IPR019455">
    <property type="entry name" value="Acetolactate_synth_ssu_C"/>
</dbReference>
<feature type="region of interest" description="Disordered" evidence="6">
    <location>
        <begin position="1"/>
        <end position="39"/>
    </location>
</feature>
<dbReference type="PANTHER" id="PTHR30239">
    <property type="entry name" value="ACETOLACTATE SYNTHASE SMALL SUBUNIT"/>
    <property type="match status" value="1"/>
</dbReference>
<dbReference type="EC" id="2.2.1.6" evidence="8"/>
<dbReference type="GO" id="GO:0003984">
    <property type="term" value="F:acetolactate synthase activity"/>
    <property type="evidence" value="ECO:0007669"/>
    <property type="project" value="UniProtKB-EC"/>
</dbReference>
<dbReference type="InterPro" id="IPR054480">
    <property type="entry name" value="AHAS_small-like_ACT"/>
</dbReference>
<sequence>MSQNEQGLEGPPPEERPHPDGRRNSQGIRIDPEVEAEPDSRTAMISALVEHEPGVLARVAGLFSRRQFNIESLTVGPTTVEGNARLTLLVEETEPGIDQIKKQLAKLKPVISVGELEERAVRSELVLLKVNGDEPDKVQAITEMYDGETLDAGPRTITVQLTGSDDEIADAMDAYRQFGIIEVARTGPTALSRGDRPTTPGEKPAAEATAVGVEPDGGSEQDGEAESQAETTN</sequence>
<dbReference type="RefSeq" id="WP_256394970.1">
    <property type="nucleotide sequence ID" value="NZ_JANHDJ010000001.1"/>
</dbReference>
<dbReference type="InterPro" id="IPR045865">
    <property type="entry name" value="ACT-like_dom_sf"/>
</dbReference>
<dbReference type="InterPro" id="IPR039557">
    <property type="entry name" value="AHAS_ACT"/>
</dbReference>
<keyword evidence="8" id="KW-0808">Transferase</keyword>
<keyword evidence="5" id="KW-0100">Branched-chain amino acid biosynthesis</keyword>
<dbReference type="GO" id="GO:0009082">
    <property type="term" value="P:branched-chain amino acid biosynthetic process"/>
    <property type="evidence" value="ECO:0007669"/>
    <property type="project" value="UniProtKB-KW"/>
</dbReference>
<comment type="similarity">
    <text evidence="3">Belongs to the acetolactate synthase small subunit family.</text>
</comment>
<dbReference type="InterPro" id="IPR027271">
    <property type="entry name" value="Acetolactate_synth/TF_NikR_C"/>
</dbReference>
<comment type="caution">
    <text evidence="8">The sequence shown here is derived from an EMBL/GenBank/DDBJ whole genome shotgun (WGS) entry which is preliminary data.</text>
</comment>
<comment type="pathway">
    <text evidence="1">Amino-acid biosynthesis; L-isoleucine biosynthesis; L-isoleucine from 2-oxobutanoate: step 1/4.</text>
</comment>
<dbReference type="AlphaFoldDB" id="A0ABD6D4V1"/>
<dbReference type="Pfam" id="PF10369">
    <property type="entry name" value="ALS_ss_C"/>
    <property type="match status" value="1"/>
</dbReference>
<dbReference type="NCBIfam" id="TIGR00119">
    <property type="entry name" value="acolac_sm"/>
    <property type="match status" value="1"/>
</dbReference>
<dbReference type="Pfam" id="PF22629">
    <property type="entry name" value="ACT_AHAS_ss"/>
    <property type="match status" value="1"/>
</dbReference>
<evidence type="ECO:0000256" key="4">
    <source>
        <dbReference type="ARBA" id="ARBA00022605"/>
    </source>
</evidence>
<reference evidence="8 9" key="1">
    <citation type="journal article" date="2019" name="Int. J. Syst. Evol. Microbiol.">
        <title>The Global Catalogue of Microorganisms (GCM) 10K type strain sequencing project: providing services to taxonomists for standard genome sequencing and annotation.</title>
        <authorList>
            <consortium name="The Broad Institute Genomics Platform"/>
            <consortium name="The Broad Institute Genome Sequencing Center for Infectious Disease"/>
            <person name="Wu L."/>
            <person name="Ma J."/>
        </authorList>
    </citation>
    <scope>NUCLEOTIDE SEQUENCE [LARGE SCALE GENOMIC DNA]</scope>
    <source>
        <strain evidence="8 9">CGMCC 1.10593</strain>
    </source>
</reference>
<keyword evidence="9" id="KW-1185">Reference proteome</keyword>
<protein>
    <submittedName>
        <fullName evidence="8">Acetolactate synthase small subunit</fullName>
        <ecNumber evidence="8">2.2.1.6</ecNumber>
    </submittedName>
</protein>
<dbReference type="InterPro" id="IPR004789">
    <property type="entry name" value="Acetalactate_synth_ssu"/>
</dbReference>
<dbReference type="PROSITE" id="PS51671">
    <property type="entry name" value="ACT"/>
    <property type="match status" value="1"/>
</dbReference>
<evidence type="ECO:0000256" key="5">
    <source>
        <dbReference type="ARBA" id="ARBA00023304"/>
    </source>
</evidence>
<name>A0ABD6D4V1_9EURY</name>
<evidence type="ECO:0000256" key="1">
    <source>
        <dbReference type="ARBA" id="ARBA00004974"/>
    </source>
</evidence>
<dbReference type="GO" id="GO:0008652">
    <property type="term" value="P:amino acid biosynthetic process"/>
    <property type="evidence" value="ECO:0007669"/>
    <property type="project" value="UniProtKB-KW"/>
</dbReference>
<feature type="region of interest" description="Disordered" evidence="6">
    <location>
        <begin position="188"/>
        <end position="233"/>
    </location>
</feature>
<evidence type="ECO:0000256" key="3">
    <source>
        <dbReference type="ARBA" id="ARBA00006341"/>
    </source>
</evidence>
<accession>A0ABD6D4V1</accession>
<dbReference type="CDD" id="cd04878">
    <property type="entry name" value="ACT_AHAS"/>
    <property type="match status" value="1"/>
</dbReference>
<dbReference type="EMBL" id="JBHUDM010000001">
    <property type="protein sequence ID" value="MFD1641269.1"/>
    <property type="molecule type" value="Genomic_DNA"/>
</dbReference>
<dbReference type="Proteomes" id="UP001597052">
    <property type="component" value="Unassembled WGS sequence"/>
</dbReference>
<feature type="compositionally biased region" description="Basic and acidic residues" evidence="6">
    <location>
        <begin position="13"/>
        <end position="23"/>
    </location>
</feature>
<dbReference type="Gene3D" id="3.30.70.260">
    <property type="match status" value="1"/>
</dbReference>
<keyword evidence="4" id="KW-0028">Amino-acid biosynthesis</keyword>
<dbReference type="InterPro" id="IPR002912">
    <property type="entry name" value="ACT_dom"/>
</dbReference>
<evidence type="ECO:0000256" key="6">
    <source>
        <dbReference type="SAM" id="MobiDB-lite"/>
    </source>
</evidence>
<gene>
    <name evidence="8" type="primary">ilvN</name>
    <name evidence="8" type="ORF">ACFSBW_05195</name>
</gene>
<evidence type="ECO:0000259" key="7">
    <source>
        <dbReference type="PROSITE" id="PS51671"/>
    </source>
</evidence>